<dbReference type="HOGENOM" id="CLU_161830_0_0_9"/>
<sequence>MDKNEEVIRRYQEDEKRMVLIFAQWCINHQLDPFTVYGEAYPTQVNNSILKEVIDWTVDSSESDVIDTEMLIQILQAYGNDDLAMVISEKSQEMKQK</sequence>
<dbReference type="RefSeq" id="WP_011064984.1">
    <property type="nucleotide sequence ID" value="NC_004193.1"/>
</dbReference>
<dbReference type="STRING" id="221109.gene:10732784"/>
<organism evidence="1 2">
    <name type="scientific">Oceanobacillus iheyensis (strain DSM 14371 / CIP 107618 / JCM 11309 / KCTC 3954 / HTE831)</name>
    <dbReference type="NCBI Taxonomy" id="221109"/>
    <lineage>
        <taxon>Bacteria</taxon>
        <taxon>Bacillati</taxon>
        <taxon>Bacillota</taxon>
        <taxon>Bacilli</taxon>
        <taxon>Bacillales</taxon>
        <taxon>Bacillaceae</taxon>
        <taxon>Oceanobacillus</taxon>
    </lineage>
</organism>
<dbReference type="AlphaFoldDB" id="Q8ESP4"/>
<dbReference type="eggNOG" id="ENOG5032S7D">
    <property type="taxonomic scope" value="Bacteria"/>
</dbReference>
<name>Q8ESP4_OCEIH</name>
<accession>Q8ESP4</accession>
<gene>
    <name evidence="1" type="ordered locus">OB0580</name>
</gene>
<dbReference type="KEGG" id="oih:OB0580"/>
<protein>
    <submittedName>
        <fullName evidence="1">Hypothetical conserved protein</fullName>
    </submittedName>
</protein>
<reference evidence="1 2" key="2">
    <citation type="journal article" date="2002" name="Nucleic Acids Res.">
        <title>Genome sequence of Oceanobacillus iheyensis isolated from the Iheya Ridge and its unexpected adaptive capabilities to extreme environments.</title>
        <authorList>
            <person name="Takami H."/>
            <person name="Takaki Y."/>
            <person name="Uchiyama I."/>
        </authorList>
    </citation>
    <scope>NUCLEOTIDE SEQUENCE [LARGE SCALE GENOMIC DNA]</scope>
    <source>
        <strain evidence="2">DSM 14371 / CIP 107618 / JCM 11309 / KCTC 3954 / HTE831</strain>
    </source>
</reference>
<dbReference type="Proteomes" id="UP000000822">
    <property type="component" value="Chromosome"/>
</dbReference>
<evidence type="ECO:0000313" key="2">
    <source>
        <dbReference type="Proteomes" id="UP000000822"/>
    </source>
</evidence>
<proteinExistence type="predicted"/>
<keyword evidence="2" id="KW-1185">Reference proteome</keyword>
<reference evidence="1 2" key="1">
    <citation type="journal article" date="2001" name="FEMS Microbiol. Lett.">
        <title>Oceanobacillus iheyensis gen. nov., sp. nov., a deep-sea extremely halotolerant and alkaliphilic species isolated from a depth of 1050 m on the Iheya Ridge.</title>
        <authorList>
            <person name="Lu J."/>
            <person name="Nogi Y."/>
            <person name="Takami H."/>
        </authorList>
    </citation>
    <scope>NUCLEOTIDE SEQUENCE [LARGE SCALE GENOMIC DNA]</scope>
    <source>
        <strain evidence="2">DSM 14371 / CIP 107618 / JCM 11309 / KCTC 3954 / HTE831</strain>
    </source>
</reference>
<dbReference type="OrthoDB" id="2678957at2"/>
<dbReference type="EMBL" id="BA000028">
    <property type="protein sequence ID" value="BAC12536.1"/>
    <property type="molecule type" value="Genomic_DNA"/>
</dbReference>
<evidence type="ECO:0000313" key="1">
    <source>
        <dbReference type="EMBL" id="BAC12536.1"/>
    </source>
</evidence>